<evidence type="ECO:0000313" key="2">
    <source>
        <dbReference type="EMBL" id="TKV94094.1"/>
    </source>
</evidence>
<accession>A0A4U6T0C4</accession>
<evidence type="ECO:0000256" key="1">
    <source>
        <dbReference type="SAM" id="MobiDB-lite"/>
    </source>
</evidence>
<sequence length="178" mass="18853">MPLHANVQYALILFGCIPSRSIYCPLACLGQRSLYPSKAPRLHASIHPRRGEPVPPNCRPSLEATATMEGTKMYLARDPAVSDLSPSWASHATMWVLCSPPGDLFERRDGDSWPSDGVHVEARAGCAAGRVSSTWAAGGRDGSRDDPGVCPRTDAPRGRCCSGANVRCGARRGAGPAG</sequence>
<proteinExistence type="predicted"/>
<reference evidence="2" key="1">
    <citation type="submission" date="2019-03" db="EMBL/GenBank/DDBJ databases">
        <title>WGS assembly of Setaria viridis.</title>
        <authorList>
            <person name="Huang P."/>
            <person name="Jenkins J."/>
            <person name="Grimwood J."/>
            <person name="Barry K."/>
            <person name="Healey A."/>
            <person name="Mamidi S."/>
            <person name="Sreedasyam A."/>
            <person name="Shu S."/>
            <person name="Feldman M."/>
            <person name="Wu J."/>
            <person name="Yu Y."/>
            <person name="Chen C."/>
            <person name="Johnson J."/>
            <person name="Rokhsar D."/>
            <person name="Baxter I."/>
            <person name="Schmutz J."/>
            <person name="Brutnell T."/>
            <person name="Kellogg E."/>
        </authorList>
    </citation>
    <scope>NUCLEOTIDE SEQUENCE [LARGE SCALE GENOMIC DNA]</scope>
</reference>
<dbReference type="Gramene" id="TKV94094">
    <property type="protein sequence ID" value="TKV94094"/>
    <property type="gene ID" value="SEVIR_9G271400v2"/>
</dbReference>
<dbReference type="AlphaFoldDB" id="A0A4U6T0C4"/>
<gene>
    <name evidence="2" type="ORF">SEVIR_9G271400v2</name>
</gene>
<name>A0A4U6T0C4_SETVI</name>
<evidence type="ECO:0000313" key="3">
    <source>
        <dbReference type="Proteomes" id="UP000298652"/>
    </source>
</evidence>
<feature type="region of interest" description="Disordered" evidence="1">
    <location>
        <begin position="134"/>
        <end position="154"/>
    </location>
</feature>
<keyword evidence="3" id="KW-1185">Reference proteome</keyword>
<dbReference type="Proteomes" id="UP000298652">
    <property type="component" value="Chromosome 9"/>
</dbReference>
<organism evidence="2 3">
    <name type="scientific">Setaria viridis</name>
    <name type="common">Green bristlegrass</name>
    <name type="synonym">Setaria italica subsp. viridis</name>
    <dbReference type="NCBI Taxonomy" id="4556"/>
    <lineage>
        <taxon>Eukaryota</taxon>
        <taxon>Viridiplantae</taxon>
        <taxon>Streptophyta</taxon>
        <taxon>Embryophyta</taxon>
        <taxon>Tracheophyta</taxon>
        <taxon>Spermatophyta</taxon>
        <taxon>Magnoliopsida</taxon>
        <taxon>Liliopsida</taxon>
        <taxon>Poales</taxon>
        <taxon>Poaceae</taxon>
        <taxon>PACMAD clade</taxon>
        <taxon>Panicoideae</taxon>
        <taxon>Panicodae</taxon>
        <taxon>Paniceae</taxon>
        <taxon>Cenchrinae</taxon>
        <taxon>Setaria</taxon>
    </lineage>
</organism>
<protein>
    <submittedName>
        <fullName evidence="2">Uncharacterized protein</fullName>
    </submittedName>
</protein>
<dbReference type="EMBL" id="CM016560">
    <property type="protein sequence ID" value="TKV94094.1"/>
    <property type="molecule type" value="Genomic_DNA"/>
</dbReference>